<proteinExistence type="predicted"/>
<accession>A0ACC0A2X5</accession>
<protein>
    <submittedName>
        <fullName evidence="1">Uncharacterized protein</fullName>
    </submittedName>
</protein>
<comment type="caution">
    <text evidence="1">The sequence shown here is derived from an EMBL/GenBank/DDBJ whole genome shotgun (WGS) entry which is preliminary data.</text>
</comment>
<dbReference type="EMBL" id="CM044707">
    <property type="protein sequence ID" value="KAI5654524.1"/>
    <property type="molecule type" value="Genomic_DNA"/>
</dbReference>
<keyword evidence="2" id="KW-1185">Reference proteome</keyword>
<evidence type="ECO:0000313" key="2">
    <source>
        <dbReference type="Proteomes" id="UP001060085"/>
    </source>
</evidence>
<dbReference type="Proteomes" id="UP001060085">
    <property type="component" value="Linkage Group LG07"/>
</dbReference>
<sequence length="72" mass="8201">MKKLKASSGNEDSGMVGHMEEALKNRFEEFKGQETTSKLKFRRTSLKILKAKKRLPSFSPFVQLARITQGNN</sequence>
<name>A0ACC0A2X5_CATRO</name>
<reference evidence="2" key="1">
    <citation type="journal article" date="2023" name="Nat. Plants">
        <title>Single-cell RNA sequencing provides a high-resolution roadmap for understanding the multicellular compartmentation of specialized metabolism.</title>
        <authorList>
            <person name="Sun S."/>
            <person name="Shen X."/>
            <person name="Li Y."/>
            <person name="Li Y."/>
            <person name="Wang S."/>
            <person name="Li R."/>
            <person name="Zhang H."/>
            <person name="Shen G."/>
            <person name="Guo B."/>
            <person name="Wei J."/>
            <person name="Xu J."/>
            <person name="St-Pierre B."/>
            <person name="Chen S."/>
            <person name="Sun C."/>
        </authorList>
    </citation>
    <scope>NUCLEOTIDE SEQUENCE [LARGE SCALE GENOMIC DNA]</scope>
</reference>
<organism evidence="1 2">
    <name type="scientific">Catharanthus roseus</name>
    <name type="common">Madagascar periwinkle</name>
    <name type="synonym">Vinca rosea</name>
    <dbReference type="NCBI Taxonomy" id="4058"/>
    <lineage>
        <taxon>Eukaryota</taxon>
        <taxon>Viridiplantae</taxon>
        <taxon>Streptophyta</taxon>
        <taxon>Embryophyta</taxon>
        <taxon>Tracheophyta</taxon>
        <taxon>Spermatophyta</taxon>
        <taxon>Magnoliopsida</taxon>
        <taxon>eudicotyledons</taxon>
        <taxon>Gunneridae</taxon>
        <taxon>Pentapetalae</taxon>
        <taxon>asterids</taxon>
        <taxon>lamiids</taxon>
        <taxon>Gentianales</taxon>
        <taxon>Apocynaceae</taxon>
        <taxon>Rauvolfioideae</taxon>
        <taxon>Vinceae</taxon>
        <taxon>Catharanthinae</taxon>
        <taxon>Catharanthus</taxon>
    </lineage>
</organism>
<gene>
    <name evidence="1" type="ORF">M9H77_31711</name>
</gene>
<evidence type="ECO:0000313" key="1">
    <source>
        <dbReference type="EMBL" id="KAI5654524.1"/>
    </source>
</evidence>